<evidence type="ECO:0000313" key="1">
    <source>
        <dbReference type="EMBL" id="SEP11322.1"/>
    </source>
</evidence>
<protein>
    <recommendedName>
        <fullName evidence="3">Polysaccharide lyase</fullName>
    </recommendedName>
</protein>
<proteinExistence type="predicted"/>
<dbReference type="Gene3D" id="2.60.120.200">
    <property type="match status" value="1"/>
</dbReference>
<reference evidence="2" key="1">
    <citation type="submission" date="2016-10" db="EMBL/GenBank/DDBJ databases">
        <authorList>
            <person name="Varghese N."/>
            <person name="Submissions S."/>
        </authorList>
    </citation>
    <scope>NUCLEOTIDE SEQUENCE [LARGE SCALE GENOMIC DNA]</scope>
    <source>
        <strain evidence="2">Nm76</strain>
    </source>
</reference>
<dbReference type="Proteomes" id="UP000198814">
    <property type="component" value="Unassembled WGS sequence"/>
</dbReference>
<gene>
    <name evidence="1" type="ORF">SAMN05216333_14711</name>
</gene>
<accession>A0A1H8V768</accession>
<dbReference type="AlphaFoldDB" id="A0A1H8V768"/>
<dbReference type="STRING" id="42354.SAMN05216333_14711"/>
<dbReference type="EMBL" id="FODO01000047">
    <property type="protein sequence ID" value="SEP11322.1"/>
    <property type="molecule type" value="Genomic_DNA"/>
</dbReference>
<keyword evidence="2" id="KW-1185">Reference proteome</keyword>
<evidence type="ECO:0008006" key="3">
    <source>
        <dbReference type="Google" id="ProtNLM"/>
    </source>
</evidence>
<evidence type="ECO:0000313" key="2">
    <source>
        <dbReference type="Proteomes" id="UP000198814"/>
    </source>
</evidence>
<sequence>MVLFLLFLSYMSADISADRVIAPSSTVMLLFRSNFGAGVSLTSPTGYYTNGAWQYLTGTDQETGYSWPVKALGANLSGIQLITSDPIDSSTIGKYITNQIRQVTGPKGNLVNELFQNVKIKGDLGQAGSQAPLVINRPWTIGDVKDLYITYWFKYEIDFPSKLTREVPGAGWRQMFAFKTGGYLNDWRGDYRVSVTILKGLDGQLYWQTKGDNVANGPWPRVDYWTIDNHTVAVPVDRWSKFEVYWHRSSGSDGRFWVAVNGEVIADYHGPNMGDYNLPITRIFPNNAYSGGYATVESHSTGLEIWNGFPCGMGVSCYEK</sequence>
<name>A0A1H8V768_9PROT</name>
<organism evidence="1 2">
    <name type="scientific">Nitrosomonas oligotropha</name>
    <dbReference type="NCBI Taxonomy" id="42354"/>
    <lineage>
        <taxon>Bacteria</taxon>
        <taxon>Pseudomonadati</taxon>
        <taxon>Pseudomonadota</taxon>
        <taxon>Betaproteobacteria</taxon>
        <taxon>Nitrosomonadales</taxon>
        <taxon>Nitrosomonadaceae</taxon>
        <taxon>Nitrosomonas</taxon>
    </lineage>
</organism>